<protein>
    <recommendedName>
        <fullName evidence="4">Arabinogalactan endo-beta-1,4-galactanase</fullName>
        <ecNumber evidence="4">3.2.1.89</ecNumber>
    </recommendedName>
</protein>
<evidence type="ECO:0000313" key="5">
    <source>
        <dbReference type="EMBL" id="MDN4524157.1"/>
    </source>
</evidence>
<organism evidence="5 6">
    <name type="scientific">Fictibacillus fluitans</name>
    <dbReference type="NCBI Taxonomy" id="3058422"/>
    <lineage>
        <taxon>Bacteria</taxon>
        <taxon>Bacillati</taxon>
        <taxon>Bacillota</taxon>
        <taxon>Bacilli</taxon>
        <taxon>Bacillales</taxon>
        <taxon>Fictibacillaceae</taxon>
        <taxon>Fictibacillus</taxon>
    </lineage>
</organism>
<comment type="caution">
    <text evidence="5">The sequence shown here is derived from an EMBL/GenBank/DDBJ whole genome shotgun (WGS) entry which is preliminary data.</text>
</comment>
<comment type="similarity">
    <text evidence="1 4">Belongs to the glycosyl hydrolase 53 family.</text>
</comment>
<keyword evidence="3 4" id="KW-0326">Glycosidase</keyword>
<evidence type="ECO:0000256" key="1">
    <source>
        <dbReference type="ARBA" id="ARBA00010687"/>
    </source>
</evidence>
<dbReference type="EMBL" id="JAUHTR010000002">
    <property type="protein sequence ID" value="MDN4524157.1"/>
    <property type="molecule type" value="Genomic_DNA"/>
</dbReference>
<keyword evidence="6" id="KW-1185">Reference proteome</keyword>
<dbReference type="Pfam" id="PF07745">
    <property type="entry name" value="Glyco_hydro_53"/>
    <property type="match status" value="1"/>
</dbReference>
<dbReference type="InterPro" id="IPR017853">
    <property type="entry name" value="GH"/>
</dbReference>
<dbReference type="PANTHER" id="PTHR34983">
    <property type="entry name" value="ARABINOGALACTAN ENDO-BETA-1,4-GALACTANASE A"/>
    <property type="match status" value="1"/>
</dbReference>
<dbReference type="InterPro" id="IPR011683">
    <property type="entry name" value="Glyco_hydro_53"/>
</dbReference>
<evidence type="ECO:0000256" key="3">
    <source>
        <dbReference type="ARBA" id="ARBA00023295"/>
    </source>
</evidence>
<keyword evidence="2 4" id="KW-0378">Hydrolase</keyword>
<evidence type="ECO:0000256" key="4">
    <source>
        <dbReference type="RuleBase" id="RU361192"/>
    </source>
</evidence>
<evidence type="ECO:0000313" key="6">
    <source>
        <dbReference type="Proteomes" id="UP001172721"/>
    </source>
</evidence>
<dbReference type="EC" id="3.2.1.89" evidence="4"/>
<dbReference type="RefSeq" id="WP_301165205.1">
    <property type="nucleotide sequence ID" value="NZ_JAUHTR010000002.1"/>
</dbReference>
<dbReference type="PANTHER" id="PTHR34983:SF2">
    <property type="entry name" value="ENDO-BETA-1,4-GALACTANASE"/>
    <property type="match status" value="1"/>
</dbReference>
<gene>
    <name evidence="5" type="ORF">QYB97_06710</name>
</gene>
<dbReference type="Proteomes" id="UP001172721">
    <property type="component" value="Unassembled WGS sequence"/>
</dbReference>
<sequence>MKTIIRLFLIFSVLVLIFSTMNLAPASAEKRTPFIKGADVSSLPAVEDHGGKFYDHGKEKDALVILRSKGVNYIRLRLWNNPVEASGYNDLKHTLLLAKRAKAHGFKVLLDFHYSDFWADPGKQNKPEEWKDLNQGELEQAVYTYTKNVMIAFEKAHITPDMVQIGNEIQSGILWPNGKTWGDGAGGFDGLSALLKSGIKGVKDCSPKGKKVKVMLHLADGGDNGMYRWFFDEITKRSVEFDIIGFSYYPIWHGTLEDLQKNMNDISVRYNKDVLVAETAYAHTLENGDDLSNIFEPGFEKIGGYPATVQGQAQFLNDLMDVIEKVPGHRGLGLFYWEPAWLPVEGAGWKQGEGNAWENQAMFDFQGNALPSLNVFKHRR</sequence>
<reference evidence="5" key="1">
    <citation type="submission" date="2023-07" db="EMBL/GenBank/DDBJ databases">
        <title>Fictibacillus sp. isolated from freshwater pond.</title>
        <authorList>
            <person name="Kirdat K."/>
            <person name="Bhat A."/>
            <person name="Mourya A."/>
            <person name="Yadav A."/>
        </authorList>
    </citation>
    <scope>NUCLEOTIDE SEQUENCE</scope>
    <source>
        <strain evidence="5">NE201</strain>
    </source>
</reference>
<dbReference type="SUPFAM" id="SSF51445">
    <property type="entry name" value="(Trans)glycosidases"/>
    <property type="match status" value="1"/>
</dbReference>
<evidence type="ECO:0000256" key="2">
    <source>
        <dbReference type="ARBA" id="ARBA00022801"/>
    </source>
</evidence>
<proteinExistence type="inferred from homology"/>
<name>A0ABT8HTQ4_9BACL</name>
<comment type="catalytic activity">
    <reaction evidence="4">
        <text>The enzyme specifically hydrolyzes (1-&gt;4)-beta-D-galactosidic linkages in type I arabinogalactans.</text>
        <dbReference type="EC" id="3.2.1.89"/>
    </reaction>
</comment>
<dbReference type="Gene3D" id="3.20.20.80">
    <property type="entry name" value="Glycosidases"/>
    <property type="match status" value="1"/>
</dbReference>
<accession>A0ABT8HTQ4</accession>
<dbReference type="GO" id="GO:0016787">
    <property type="term" value="F:hydrolase activity"/>
    <property type="evidence" value="ECO:0007669"/>
    <property type="project" value="UniProtKB-KW"/>
</dbReference>